<evidence type="ECO:0000256" key="7">
    <source>
        <dbReference type="RuleBase" id="RU003355"/>
    </source>
</evidence>
<keyword evidence="2 6" id="KW-0645">Protease</keyword>
<feature type="domain" description="Peptidase S8/S53" evidence="10">
    <location>
        <begin position="212"/>
        <end position="474"/>
    </location>
</feature>
<feature type="region of interest" description="Disordered" evidence="8">
    <location>
        <begin position="14"/>
        <end position="35"/>
    </location>
</feature>
<dbReference type="GO" id="GO:0006508">
    <property type="term" value="P:proteolysis"/>
    <property type="evidence" value="ECO:0007669"/>
    <property type="project" value="UniProtKB-KW"/>
</dbReference>
<dbReference type="InterPro" id="IPR023827">
    <property type="entry name" value="Peptidase_S8_Asp-AS"/>
</dbReference>
<dbReference type="Gene3D" id="3.50.30.30">
    <property type="match status" value="1"/>
</dbReference>
<dbReference type="Gene3D" id="3.40.50.200">
    <property type="entry name" value="Peptidase S8/S53 domain"/>
    <property type="match status" value="1"/>
</dbReference>
<dbReference type="InterPro" id="IPR036852">
    <property type="entry name" value="Peptidase_S8/S53_dom_sf"/>
</dbReference>
<keyword evidence="3 6" id="KW-0378">Hydrolase</keyword>
<gene>
    <name evidence="11" type="ORF">SAMN04488563_3536</name>
</gene>
<evidence type="ECO:0000313" key="11">
    <source>
        <dbReference type="EMBL" id="SDU64863.1"/>
    </source>
</evidence>
<dbReference type="PROSITE" id="PS00138">
    <property type="entry name" value="SUBTILASE_SER"/>
    <property type="match status" value="1"/>
</dbReference>
<dbReference type="InterPro" id="IPR015500">
    <property type="entry name" value="Peptidase_S8_subtilisin-rel"/>
</dbReference>
<dbReference type="PANTHER" id="PTHR43806">
    <property type="entry name" value="PEPTIDASE S8"/>
    <property type="match status" value="1"/>
</dbReference>
<feature type="active site" description="Charge relay system" evidence="5 6">
    <location>
        <position position="221"/>
    </location>
</feature>
<evidence type="ECO:0000256" key="9">
    <source>
        <dbReference type="SAM" id="SignalP"/>
    </source>
</evidence>
<dbReference type="InterPro" id="IPR022398">
    <property type="entry name" value="Peptidase_S8_His-AS"/>
</dbReference>
<feature type="active site" description="Charge relay system" evidence="5 6">
    <location>
        <position position="429"/>
    </location>
</feature>
<name>A0A1H2K8F5_9ACTN</name>
<dbReference type="STRING" id="419479.SAMN04488563_3536"/>
<keyword evidence="12" id="KW-1185">Reference proteome</keyword>
<dbReference type="InterPro" id="IPR023828">
    <property type="entry name" value="Peptidase_S8_Ser-AS"/>
</dbReference>
<dbReference type="PANTHER" id="PTHR43806:SF11">
    <property type="entry name" value="CEREVISIN-RELATED"/>
    <property type="match status" value="1"/>
</dbReference>
<dbReference type="PRINTS" id="PR00723">
    <property type="entry name" value="SUBTILISIN"/>
</dbReference>
<dbReference type="InterPro" id="IPR000209">
    <property type="entry name" value="Peptidase_S8/S53_dom"/>
</dbReference>
<feature type="active site" description="Charge relay system" evidence="5 6">
    <location>
        <position position="253"/>
    </location>
</feature>
<comment type="similarity">
    <text evidence="1 6 7">Belongs to the peptidase S8 family.</text>
</comment>
<evidence type="ECO:0000256" key="2">
    <source>
        <dbReference type="ARBA" id="ARBA00022670"/>
    </source>
</evidence>
<evidence type="ECO:0000256" key="3">
    <source>
        <dbReference type="ARBA" id="ARBA00022801"/>
    </source>
</evidence>
<keyword evidence="4 6" id="KW-0720">Serine protease</keyword>
<dbReference type="GO" id="GO:0004252">
    <property type="term" value="F:serine-type endopeptidase activity"/>
    <property type="evidence" value="ECO:0007669"/>
    <property type="project" value="UniProtKB-UniRule"/>
</dbReference>
<evidence type="ECO:0000256" key="6">
    <source>
        <dbReference type="PROSITE-ProRule" id="PRU01240"/>
    </source>
</evidence>
<evidence type="ECO:0000256" key="1">
    <source>
        <dbReference type="ARBA" id="ARBA00011073"/>
    </source>
</evidence>
<feature type="chain" id="PRO_5009278240" evidence="9">
    <location>
        <begin position="18"/>
        <end position="1230"/>
    </location>
</feature>
<dbReference type="GO" id="GO:0005975">
    <property type="term" value="P:carbohydrate metabolic process"/>
    <property type="evidence" value="ECO:0007669"/>
    <property type="project" value="UniProtKB-ARBA"/>
</dbReference>
<feature type="signal peptide" evidence="9">
    <location>
        <begin position="1"/>
        <end position="17"/>
    </location>
</feature>
<evidence type="ECO:0000259" key="10">
    <source>
        <dbReference type="Pfam" id="PF00082"/>
    </source>
</evidence>
<dbReference type="Pfam" id="PF00082">
    <property type="entry name" value="Peptidase_S8"/>
    <property type="match status" value="1"/>
</dbReference>
<evidence type="ECO:0000313" key="12">
    <source>
        <dbReference type="Proteomes" id="UP000182977"/>
    </source>
</evidence>
<dbReference type="SUPFAM" id="SSF52743">
    <property type="entry name" value="Subtilisin-like"/>
    <property type="match status" value="1"/>
</dbReference>
<dbReference type="EMBL" id="LT629791">
    <property type="protein sequence ID" value="SDU64863.1"/>
    <property type="molecule type" value="Genomic_DNA"/>
</dbReference>
<dbReference type="InterPro" id="IPR050131">
    <property type="entry name" value="Peptidase_S8_subtilisin-like"/>
</dbReference>
<dbReference type="PROSITE" id="PS00137">
    <property type="entry name" value="SUBTILASE_HIS"/>
    <property type="match status" value="1"/>
</dbReference>
<dbReference type="SUPFAM" id="SSF52025">
    <property type="entry name" value="PA domain"/>
    <property type="match status" value="1"/>
</dbReference>
<feature type="compositionally biased region" description="Pro residues" evidence="8">
    <location>
        <begin position="18"/>
        <end position="27"/>
    </location>
</feature>
<proteinExistence type="inferred from homology"/>
<evidence type="ECO:0000256" key="5">
    <source>
        <dbReference type="PIRSR" id="PIRSR615500-1"/>
    </source>
</evidence>
<keyword evidence="9" id="KW-0732">Signal</keyword>
<dbReference type="InterPro" id="IPR013783">
    <property type="entry name" value="Ig-like_fold"/>
</dbReference>
<dbReference type="PROSITE" id="PS00136">
    <property type="entry name" value="SUBTILASE_ASP"/>
    <property type="match status" value="1"/>
</dbReference>
<evidence type="ECO:0000256" key="4">
    <source>
        <dbReference type="ARBA" id="ARBA00022825"/>
    </source>
</evidence>
<sequence>MLGAALAMVLTAGASTAEPPPPAPPEAPGAVAGGGGRLITLVTGDRVLVGAGEPGRESVTMVPGPDSPSDAVQVRRTAEGTYVVPAAAQPLLAAGTLDPALFDVTGLVAQGYGDEDRATLPLIVQYSGARTAARELPGATVTTALDGIDAVAVEQDRDAAARLWSMFAQADGARGAGAAISHVWLDGTVRASLDESVPQIGAPQAWEDGYAGAGAVIAVLDTGVDATHPDLAGQVVAERNFSMSADAVDRDGHGTHVASTAAGTGAASNGSFRGVAPEAKLISGKVLDDYGFGQVSDLIAGMEWAVEQGADVVNVSLGTEPTDGQDPASLAVDRLTEESGALFVIAAGNFGDGPETVTSPAAADAALAVGAVDGDDVLAPFSSRGPRLADGAIKPEITAPGVAITAARSTTIDDGGGDDETYRSMSGTSMATPHVAGAAAILAGQYPDWSAAQLRAVLMSTAAPASDVSIYEQGAGRVDVAEAATVSVVPSAGELEFGHHRWPHGDVEPVTREVTYTNLSDAPVTLDVAVTATVAGPPLADSVTVTPSELTIPAGGTATAAVTADVAALGPGTYEAAVVATDPATQRSVRIPAGWYAEPETYDVTVRMVDRSGAPASGEVDVVEIEQGNWAVEPVPDGTATLRLPPGTYSFGTFLRRAAEDDRVTEYTLVTEPEVVVTGATEVVLDAQGAEPVHTTVRGAEDATARWSMIGYGRGRSADGRVLLSALKVIGAAVALFAVPTEPVTSGEFSFDTGARLEEPPVRAEVPGASAEIDTDYYGFSPRIDGTLRLPVVDVGAATAGELRETSVDGAIALAVRDPGRENGEQAAELERAGARVVLFYDQDNAGLQVDLLYPEVEIPVIGTSRAAAARLRELLADSPVELELTSSAVTPYVYDLLVPVRGRIPEQPRWQFRRSDLATIAVRFDAHTPTDVMSEARSGWSPSGNSMGGWMVPHVTAPSERTDYVLANQVEWSQSVLSHNEYPLGPFWDEIGRTYRPRQRDDVRWMSPVATHSLPDRESANVGVNRYGDTVEAVISGFVHDPGHVQIMGFGLEEYALRLYRDDELLGESPDQFGWFDVPAGPGTFRLELDGRLDQPWWRYSTRVSSAWTFHSAGDDGDGERLPLLLADYDVPGADALSTVPVDEPIRVDVGLRHQFGTPDVEIDEVGLDVSFDDGESWTPARLRGGDGRYRATFGADGAAGGAVTLRLTATDVDGNRLEQTVVRAFGLR</sequence>
<protein>
    <submittedName>
        <fullName evidence="11">Serine protease, subtilisin family</fullName>
    </submittedName>
</protein>
<organism evidence="11 12">
    <name type="scientific">Jiangella alkaliphila</name>
    <dbReference type="NCBI Taxonomy" id="419479"/>
    <lineage>
        <taxon>Bacteria</taxon>
        <taxon>Bacillati</taxon>
        <taxon>Actinomycetota</taxon>
        <taxon>Actinomycetes</taxon>
        <taxon>Jiangellales</taxon>
        <taxon>Jiangellaceae</taxon>
        <taxon>Jiangella</taxon>
    </lineage>
</organism>
<dbReference type="Proteomes" id="UP000182977">
    <property type="component" value="Chromosome I"/>
</dbReference>
<dbReference type="AlphaFoldDB" id="A0A1H2K8F5"/>
<reference evidence="12" key="1">
    <citation type="submission" date="2016-10" db="EMBL/GenBank/DDBJ databases">
        <authorList>
            <person name="Varghese N."/>
            <person name="Submissions S."/>
        </authorList>
    </citation>
    <scope>NUCLEOTIDE SEQUENCE [LARGE SCALE GENOMIC DNA]</scope>
    <source>
        <strain evidence="12">DSM 45079</strain>
    </source>
</reference>
<dbReference type="Gene3D" id="2.60.40.10">
    <property type="entry name" value="Immunoglobulins"/>
    <property type="match status" value="1"/>
</dbReference>
<dbReference type="PROSITE" id="PS51892">
    <property type="entry name" value="SUBTILASE"/>
    <property type="match status" value="1"/>
</dbReference>
<dbReference type="InterPro" id="IPR046450">
    <property type="entry name" value="PA_dom_sf"/>
</dbReference>
<accession>A0A1H2K8F5</accession>
<evidence type="ECO:0000256" key="8">
    <source>
        <dbReference type="SAM" id="MobiDB-lite"/>
    </source>
</evidence>